<name>A0AA36B9K0_OCTVU</name>
<evidence type="ECO:0000256" key="2">
    <source>
        <dbReference type="SAM" id="Phobius"/>
    </source>
</evidence>
<dbReference type="Proteomes" id="UP001162480">
    <property type="component" value="Chromosome 11"/>
</dbReference>
<evidence type="ECO:0000256" key="1">
    <source>
        <dbReference type="SAM" id="MobiDB-lite"/>
    </source>
</evidence>
<keyword evidence="4" id="KW-1185">Reference proteome</keyword>
<sequence>MSEIEESTIQAIAYFDERNLVAHNKQKIREYLNSKSINKSKIDNVDCEINSNDYFPELDFNSLRIMAACFVTLLFICKEPIHYVGIFSLFLNLTFAIASLYFCYRCSGIEKNAVTTQGPGIIHLPTDRNEALRPPEYTAYPSEMPPQYTTSLPDATEEHMPPQYTASPSYTAGAEMPPQYNASLSDVTEEHMPPQYTASPSYTAGAEMPPQYNASLSDVTEEHMPPQYTASPSYTAGAEMPPQYNASLPDATEEHMPPQDTASPSYTAGAEMPPQYNASLPDATEEHMPPQDTASPSYTAGKEIPPQYNASPPDADATKELCLHQLPNERE</sequence>
<gene>
    <name evidence="3" type="ORF">OCTVUL_1B031555</name>
</gene>
<accession>A0AA36B9K0</accession>
<keyword evidence="2" id="KW-0812">Transmembrane</keyword>
<feature type="compositionally biased region" description="Basic and acidic residues" evidence="1">
    <location>
        <begin position="316"/>
        <end position="331"/>
    </location>
</feature>
<feature type="transmembrane region" description="Helical" evidence="2">
    <location>
        <begin position="60"/>
        <end position="77"/>
    </location>
</feature>
<feature type="region of interest" description="Disordered" evidence="1">
    <location>
        <begin position="139"/>
        <end position="331"/>
    </location>
</feature>
<proteinExistence type="predicted"/>
<reference evidence="3" key="1">
    <citation type="submission" date="2023-08" db="EMBL/GenBank/DDBJ databases">
        <authorList>
            <person name="Alioto T."/>
            <person name="Alioto T."/>
            <person name="Gomez Garrido J."/>
        </authorList>
    </citation>
    <scope>NUCLEOTIDE SEQUENCE</scope>
</reference>
<evidence type="ECO:0000313" key="3">
    <source>
        <dbReference type="EMBL" id="CAI9729914.1"/>
    </source>
</evidence>
<dbReference type="AlphaFoldDB" id="A0AA36B9K0"/>
<evidence type="ECO:0000313" key="4">
    <source>
        <dbReference type="Proteomes" id="UP001162480"/>
    </source>
</evidence>
<protein>
    <submittedName>
        <fullName evidence="3">Uncharacterized protein</fullName>
    </submittedName>
</protein>
<dbReference type="EMBL" id="OX597824">
    <property type="protein sequence ID" value="CAI9729914.1"/>
    <property type="molecule type" value="Genomic_DNA"/>
</dbReference>
<organism evidence="3 4">
    <name type="scientific">Octopus vulgaris</name>
    <name type="common">Common octopus</name>
    <dbReference type="NCBI Taxonomy" id="6645"/>
    <lineage>
        <taxon>Eukaryota</taxon>
        <taxon>Metazoa</taxon>
        <taxon>Spiralia</taxon>
        <taxon>Lophotrochozoa</taxon>
        <taxon>Mollusca</taxon>
        <taxon>Cephalopoda</taxon>
        <taxon>Coleoidea</taxon>
        <taxon>Octopodiformes</taxon>
        <taxon>Octopoda</taxon>
        <taxon>Incirrata</taxon>
        <taxon>Octopodidae</taxon>
        <taxon>Octopus</taxon>
    </lineage>
</organism>
<keyword evidence="2" id="KW-1133">Transmembrane helix</keyword>
<feature type="transmembrane region" description="Helical" evidence="2">
    <location>
        <begin position="84"/>
        <end position="102"/>
    </location>
</feature>
<keyword evidence="2" id="KW-0472">Membrane</keyword>